<evidence type="ECO:0000256" key="1">
    <source>
        <dbReference type="SAM" id="Coils"/>
    </source>
</evidence>
<dbReference type="EMBL" id="KI913243">
    <property type="protein sequence ID" value="ETV65216.1"/>
    <property type="molecule type" value="Genomic_DNA"/>
</dbReference>
<keyword evidence="1" id="KW-0175">Coiled coil</keyword>
<feature type="region of interest" description="Disordered" evidence="2">
    <location>
        <begin position="1"/>
        <end position="48"/>
    </location>
</feature>
<dbReference type="AlphaFoldDB" id="W4FEH2"/>
<feature type="coiled-coil region" evidence="1">
    <location>
        <begin position="464"/>
        <end position="491"/>
    </location>
</feature>
<dbReference type="VEuPathDB" id="FungiDB:H257_17991"/>
<feature type="compositionally biased region" description="Polar residues" evidence="2">
    <location>
        <begin position="1"/>
        <end position="13"/>
    </location>
</feature>
<name>W4FEH2_APHAT</name>
<accession>W4FEH2</accession>
<proteinExistence type="predicted"/>
<dbReference type="OrthoDB" id="73247at2759"/>
<sequence>MRESLSKVQQMSLPRNGLPSCLQKSLLTSPLKPPRKKGKPIERVSTLSTSLTSPECSSHKALPNASASALWGFNVYHSPELDQEEMDKLHRRRLLQEKLKVDRERKMQADASKAEQKRLAQRLDYTKYLYFASKYGPLHALLYCCTDFPGRVYDLLVHRTATTLQHWAVHYMTVLKRHARFVVSREFVAVTLGAAVSKRVAVLTQHHHAHQLRRRIFYRVQYRVFIAWRAETDRGKLITSKFQRAMATTLAGRFVTWKDMMATRKMVRQGKLCQASVKVFHRALFNRFWHWKKCVDKTKHIRSRFTNACTRRTLDCWQQWRQFSTFAITYKAQAITMQRVWKGHCVRQYQRCQKLAAIKLQAWTRGRSARQYAKKLREQMHLVGVKLRFQLRKDMVTLHETFNSSVRAAIAAEHSRQVLEQQAMHRARELAKRDASEALVKILGNAYRAILKDKIALFKSEFGMDSKRATIKATEEVIQEAQTKAADYERVVFRQTHSAPPSVCTKCQAGLPLATCPHVCGESDGERAQRQAAWVQETLHTQAMALAALDTRPLPYAERYRYLLQLNNQNETVPLHYNQSTYRYL</sequence>
<dbReference type="PROSITE" id="PS50096">
    <property type="entry name" value="IQ"/>
    <property type="match status" value="1"/>
</dbReference>
<evidence type="ECO:0000256" key="2">
    <source>
        <dbReference type="SAM" id="MobiDB-lite"/>
    </source>
</evidence>
<dbReference type="Gene3D" id="1.20.5.190">
    <property type="match status" value="1"/>
</dbReference>
<dbReference type="RefSeq" id="XP_009845283.1">
    <property type="nucleotide sequence ID" value="XM_009846981.1"/>
</dbReference>
<gene>
    <name evidence="3" type="ORF">H257_17991</name>
</gene>
<dbReference type="GeneID" id="20819987"/>
<protein>
    <submittedName>
        <fullName evidence="3">Uncharacterized protein</fullName>
    </submittedName>
</protein>
<evidence type="ECO:0000313" key="3">
    <source>
        <dbReference type="EMBL" id="ETV65216.1"/>
    </source>
</evidence>
<organism evidence="3">
    <name type="scientific">Aphanomyces astaci</name>
    <name type="common">Crayfish plague agent</name>
    <dbReference type="NCBI Taxonomy" id="112090"/>
    <lineage>
        <taxon>Eukaryota</taxon>
        <taxon>Sar</taxon>
        <taxon>Stramenopiles</taxon>
        <taxon>Oomycota</taxon>
        <taxon>Saprolegniomycetes</taxon>
        <taxon>Saprolegniales</taxon>
        <taxon>Verrucalvaceae</taxon>
        <taxon>Aphanomyces</taxon>
    </lineage>
</organism>
<reference evidence="3" key="1">
    <citation type="submission" date="2013-12" db="EMBL/GenBank/DDBJ databases">
        <title>The Genome Sequence of Aphanomyces astaci APO3.</title>
        <authorList>
            <consortium name="The Broad Institute Genomics Platform"/>
            <person name="Russ C."/>
            <person name="Tyler B."/>
            <person name="van West P."/>
            <person name="Dieguez-Uribeondo J."/>
            <person name="Young S.K."/>
            <person name="Zeng Q."/>
            <person name="Gargeya S."/>
            <person name="Fitzgerald M."/>
            <person name="Abouelleil A."/>
            <person name="Alvarado L."/>
            <person name="Chapman S.B."/>
            <person name="Gainer-Dewar J."/>
            <person name="Goldberg J."/>
            <person name="Griggs A."/>
            <person name="Gujja S."/>
            <person name="Hansen M."/>
            <person name="Howarth C."/>
            <person name="Imamovic A."/>
            <person name="Ireland A."/>
            <person name="Larimer J."/>
            <person name="McCowan C."/>
            <person name="Murphy C."/>
            <person name="Pearson M."/>
            <person name="Poon T.W."/>
            <person name="Priest M."/>
            <person name="Roberts A."/>
            <person name="Saif S."/>
            <person name="Shea T."/>
            <person name="Sykes S."/>
            <person name="Wortman J."/>
            <person name="Nusbaum C."/>
            <person name="Birren B."/>
        </authorList>
    </citation>
    <scope>NUCLEOTIDE SEQUENCE [LARGE SCALE GENOMIC DNA]</scope>
    <source>
        <strain evidence="3">APO3</strain>
    </source>
</reference>